<dbReference type="GO" id="GO:0008017">
    <property type="term" value="F:microtubule binding"/>
    <property type="evidence" value="ECO:0007669"/>
    <property type="project" value="TreeGrafter"/>
</dbReference>
<sequence length="459" mass="50497">MLLVIGKEHLGWWVIYPENSAIQLQRKADYQNNLRAKYITCVMHTEKGDVVTGDSNGTVYVWGYGCNLVTNLIKHAHDCPLLSLLLVRGTLLTAGRDGVIHGWRWGKNMDHMATLMVPAIEGGVRTILLHGNQLLLGTTANSIMSAALAGAALRNPLSGVRVDKEYVTQGHSDDVQGICTIYDSPKAGHIVTAGWDGSVCAYDTDKRKPVWKWNFKDVRISCIDINKDATLLATGSSDGQVGQFSIQEDIQDGIFLTEICSVSVGINQLTTVKLSPDGLRIVAGDVKGGLHIVAQAETEEDGLQWQLVATCKGHKGSVTGLDWSETKHKNTFIVRSSSSSTELCFWHGETCTRHDNDMLLRNMQWTSNQCKLGFFISGIWHSKQAQDADITAVDVNPKKTVVAMGDSHGYISMFRYPCTKKGVYCHVDKTPHACVHDLRFTSTRMLTVGDLGVVQWHAT</sequence>
<feature type="domain" description="EML-like first beta-propeller" evidence="3">
    <location>
        <begin position="2"/>
        <end position="145"/>
    </location>
</feature>
<evidence type="ECO:0000259" key="4">
    <source>
        <dbReference type="Pfam" id="PF23414"/>
    </source>
</evidence>
<dbReference type="AlphaFoldDB" id="A0AAD9P3U0"/>
<evidence type="ECO:0000256" key="1">
    <source>
        <dbReference type="ARBA" id="ARBA00022574"/>
    </source>
</evidence>
<gene>
    <name evidence="5" type="ORF">NP493_163g03000</name>
</gene>
<reference evidence="5" key="1">
    <citation type="journal article" date="2023" name="Mol. Biol. Evol.">
        <title>Third-Generation Sequencing Reveals the Adaptive Role of the Epigenome in Three Deep-Sea Polychaetes.</title>
        <authorList>
            <person name="Perez M."/>
            <person name="Aroh O."/>
            <person name="Sun Y."/>
            <person name="Lan Y."/>
            <person name="Juniper S.K."/>
            <person name="Young C.R."/>
            <person name="Angers B."/>
            <person name="Qian P.Y."/>
        </authorList>
    </citation>
    <scope>NUCLEOTIDE SEQUENCE</scope>
    <source>
        <strain evidence="5">R07B-5</strain>
    </source>
</reference>
<dbReference type="Pfam" id="PF23414">
    <property type="entry name" value="Beta-prop_EML_2"/>
    <property type="match status" value="1"/>
</dbReference>
<dbReference type="GO" id="GO:0072686">
    <property type="term" value="C:mitotic spindle"/>
    <property type="evidence" value="ECO:0007669"/>
    <property type="project" value="TreeGrafter"/>
</dbReference>
<dbReference type="InterPro" id="IPR001680">
    <property type="entry name" value="WD40_rpt"/>
</dbReference>
<name>A0AAD9P3U0_RIDPI</name>
<dbReference type="SUPFAM" id="SSF50978">
    <property type="entry name" value="WD40 repeat-like"/>
    <property type="match status" value="2"/>
</dbReference>
<keyword evidence="1" id="KW-0853">WD repeat</keyword>
<keyword evidence="2" id="KW-0677">Repeat</keyword>
<comment type="caution">
    <text evidence="5">The sequence shown here is derived from an EMBL/GenBank/DDBJ whole genome shotgun (WGS) entry which is preliminary data.</text>
</comment>
<dbReference type="Gene3D" id="2.130.10.10">
    <property type="entry name" value="YVTN repeat-like/Quinoprotein amine dehydrogenase"/>
    <property type="match status" value="2"/>
</dbReference>
<proteinExistence type="predicted"/>
<evidence type="ECO:0000259" key="3">
    <source>
        <dbReference type="Pfam" id="PF23409"/>
    </source>
</evidence>
<dbReference type="GO" id="GO:0000226">
    <property type="term" value="P:microtubule cytoskeleton organization"/>
    <property type="evidence" value="ECO:0007669"/>
    <property type="project" value="TreeGrafter"/>
</dbReference>
<dbReference type="InterPro" id="IPR015943">
    <property type="entry name" value="WD40/YVTN_repeat-like_dom_sf"/>
</dbReference>
<dbReference type="InterPro" id="IPR055442">
    <property type="entry name" value="Beta-prop_EML-like_2nd"/>
</dbReference>
<dbReference type="Pfam" id="PF23409">
    <property type="entry name" value="Beta-prop_EML"/>
    <property type="match status" value="1"/>
</dbReference>
<dbReference type="InterPro" id="IPR036322">
    <property type="entry name" value="WD40_repeat_dom_sf"/>
</dbReference>
<accession>A0AAD9P3U0</accession>
<dbReference type="PANTHER" id="PTHR13720">
    <property type="entry name" value="WD-40 REPEAT PROTEIN"/>
    <property type="match status" value="1"/>
</dbReference>
<dbReference type="EMBL" id="JAODUO010000163">
    <property type="protein sequence ID" value="KAK2187511.1"/>
    <property type="molecule type" value="Genomic_DNA"/>
</dbReference>
<evidence type="ECO:0000313" key="5">
    <source>
        <dbReference type="EMBL" id="KAK2187511.1"/>
    </source>
</evidence>
<evidence type="ECO:0000313" key="6">
    <source>
        <dbReference type="Proteomes" id="UP001209878"/>
    </source>
</evidence>
<dbReference type="Proteomes" id="UP001209878">
    <property type="component" value="Unassembled WGS sequence"/>
</dbReference>
<organism evidence="5 6">
    <name type="scientific">Ridgeia piscesae</name>
    <name type="common">Tubeworm</name>
    <dbReference type="NCBI Taxonomy" id="27915"/>
    <lineage>
        <taxon>Eukaryota</taxon>
        <taxon>Metazoa</taxon>
        <taxon>Spiralia</taxon>
        <taxon>Lophotrochozoa</taxon>
        <taxon>Annelida</taxon>
        <taxon>Polychaeta</taxon>
        <taxon>Sedentaria</taxon>
        <taxon>Canalipalpata</taxon>
        <taxon>Sabellida</taxon>
        <taxon>Siboglinidae</taxon>
        <taxon>Ridgeia</taxon>
    </lineage>
</organism>
<dbReference type="SMART" id="SM00320">
    <property type="entry name" value="WD40"/>
    <property type="match status" value="7"/>
</dbReference>
<protein>
    <submittedName>
        <fullName evidence="5">Uncharacterized protein</fullName>
    </submittedName>
</protein>
<dbReference type="InterPro" id="IPR055439">
    <property type="entry name" value="Beta-prop_EML_1st"/>
</dbReference>
<keyword evidence="6" id="KW-1185">Reference proteome</keyword>
<feature type="domain" description="EML-like second beta-propeller" evidence="4">
    <location>
        <begin position="184"/>
        <end position="457"/>
    </location>
</feature>
<dbReference type="InterPro" id="IPR050630">
    <property type="entry name" value="WD_repeat_EMAP"/>
</dbReference>
<evidence type="ECO:0000256" key="2">
    <source>
        <dbReference type="ARBA" id="ARBA00022737"/>
    </source>
</evidence>
<dbReference type="PANTHER" id="PTHR13720:SF58">
    <property type="entry name" value="HELP DOMAIN-CONTAINING PROTEIN"/>
    <property type="match status" value="1"/>
</dbReference>